<evidence type="ECO:0000313" key="2">
    <source>
        <dbReference type="Proteomes" id="UP000018680"/>
    </source>
</evidence>
<dbReference type="PANTHER" id="PTHR41368">
    <property type="entry name" value="PROTEIN YGHO"/>
    <property type="match status" value="1"/>
</dbReference>
<dbReference type="InterPro" id="IPR039968">
    <property type="entry name" value="BcerS-like"/>
</dbReference>
<organism evidence="1 2">
    <name type="scientific">Salinispira pacifica</name>
    <dbReference type="NCBI Taxonomy" id="1307761"/>
    <lineage>
        <taxon>Bacteria</taxon>
        <taxon>Pseudomonadati</taxon>
        <taxon>Spirochaetota</taxon>
        <taxon>Spirochaetia</taxon>
        <taxon>Spirochaetales</taxon>
        <taxon>Spirochaetaceae</taxon>
        <taxon>Salinispira</taxon>
    </lineage>
</organism>
<dbReference type="AlphaFoldDB" id="V5WDR2"/>
<gene>
    <name evidence="1" type="ORF">L21SP2_0262</name>
</gene>
<dbReference type="OrthoDB" id="9806005at2"/>
<dbReference type="STRING" id="1307761.L21SP2_0262"/>
<protein>
    <recommendedName>
        <fullName evidence="3">N-acetyltransferase domain-containing protein</fullName>
    </recommendedName>
</protein>
<evidence type="ECO:0008006" key="3">
    <source>
        <dbReference type="Google" id="ProtNLM"/>
    </source>
</evidence>
<dbReference type="EMBL" id="CP006939">
    <property type="protein sequence ID" value="AHC13704.1"/>
    <property type="molecule type" value="Genomic_DNA"/>
</dbReference>
<accession>V5WDR2</accession>
<sequence>MPEIRTINLRSRRARKQVLLFPHRLYAGDPNWVPPRFHEQMRTLDPRTGEFFTHGYGECFGAFENGTLRGTVCVAEDEYKNRITGLKDCIFGFFEYENDTAVFNALMNRAVSWAREHGLSRLIGPFNLDYENNYGLVVEGEDRLPTMLCAYTKDYYLEHMRRWNFSEDRGRNLAFELDLSRPNGEMEKLFRLGDRLVSRSDLRVRGADFSDFENEVERIYYLINKSLAHIPDFKPWHREDLAKTLKEFKSFADPELILFAEIPRGSALSRNPENQPLIGGWEPVGWLPGLPNLNEYLVHTGGLRFPWQFIQLLALMRRQPRCLTIKSVLIPRNIGQRELVSVCSAGCFRLPSPGAIPGWTFLLHRKKTPTPRILQGVWVPGCIGPIRCSPWKYRTQ</sequence>
<keyword evidence="2" id="KW-1185">Reference proteome</keyword>
<dbReference type="eggNOG" id="COG0456">
    <property type="taxonomic scope" value="Bacteria"/>
</dbReference>
<dbReference type="Proteomes" id="UP000018680">
    <property type="component" value="Chromosome"/>
</dbReference>
<dbReference type="KEGG" id="slr:L21SP2_0262"/>
<dbReference type="HOGENOM" id="CLU_696162_0_0_12"/>
<dbReference type="SUPFAM" id="SSF55729">
    <property type="entry name" value="Acyl-CoA N-acyltransferases (Nat)"/>
    <property type="match status" value="1"/>
</dbReference>
<dbReference type="PANTHER" id="PTHR41368:SF1">
    <property type="entry name" value="PROTEIN YGHO"/>
    <property type="match status" value="1"/>
</dbReference>
<evidence type="ECO:0000313" key="1">
    <source>
        <dbReference type="EMBL" id="AHC13704.1"/>
    </source>
</evidence>
<reference evidence="1 2" key="1">
    <citation type="journal article" date="2015" name="Stand. Genomic Sci.">
        <title>Complete genome sequence and description of Salinispira pacifica gen. nov., sp. nov., a novel spirochaete isolated form a hypersaline microbial mat.</title>
        <authorList>
            <person name="Ben Hania W."/>
            <person name="Joseph M."/>
            <person name="Schumann P."/>
            <person name="Bunk B."/>
            <person name="Fiebig A."/>
            <person name="Sproer C."/>
            <person name="Klenk H.P."/>
            <person name="Fardeau M.L."/>
            <person name="Spring S."/>
        </authorList>
    </citation>
    <scope>NUCLEOTIDE SEQUENCE [LARGE SCALE GENOMIC DNA]</scope>
    <source>
        <strain evidence="1 2">L21-RPul-D2</strain>
    </source>
</reference>
<dbReference type="InterPro" id="IPR016181">
    <property type="entry name" value="Acyl_CoA_acyltransferase"/>
</dbReference>
<proteinExistence type="predicted"/>
<name>V5WDR2_9SPIO</name>
<dbReference type="RefSeq" id="WP_024266637.1">
    <property type="nucleotide sequence ID" value="NC_023035.1"/>
</dbReference>